<dbReference type="PROSITE" id="PS51257">
    <property type="entry name" value="PROKAR_LIPOPROTEIN"/>
    <property type="match status" value="1"/>
</dbReference>
<dbReference type="EMBL" id="JBHTJI010000022">
    <property type="protein sequence ID" value="MFD0990872.1"/>
    <property type="molecule type" value="Genomic_DNA"/>
</dbReference>
<gene>
    <name evidence="1" type="ORF">ACFQ1R_12255</name>
</gene>
<dbReference type="Proteomes" id="UP001597061">
    <property type="component" value="Unassembled WGS sequence"/>
</dbReference>
<accession>A0ABW3JNJ1</accession>
<evidence type="ECO:0000313" key="1">
    <source>
        <dbReference type="EMBL" id="MFD0990872.1"/>
    </source>
</evidence>
<protein>
    <submittedName>
        <fullName evidence="1">Uncharacterized protein</fullName>
    </submittedName>
</protein>
<organism evidence="1 2">
    <name type="scientific">Mariniflexile jejuense</name>
    <dbReference type="NCBI Taxonomy" id="1173582"/>
    <lineage>
        <taxon>Bacteria</taxon>
        <taxon>Pseudomonadati</taxon>
        <taxon>Bacteroidota</taxon>
        <taxon>Flavobacteriia</taxon>
        <taxon>Flavobacteriales</taxon>
        <taxon>Flavobacteriaceae</taxon>
        <taxon>Mariniflexile</taxon>
    </lineage>
</organism>
<name>A0ABW3JNJ1_9FLAO</name>
<dbReference type="RefSeq" id="WP_379926520.1">
    <property type="nucleotide sequence ID" value="NZ_JBHTJI010000022.1"/>
</dbReference>
<proteinExistence type="predicted"/>
<reference evidence="2" key="1">
    <citation type="journal article" date="2019" name="Int. J. Syst. Evol. Microbiol.">
        <title>The Global Catalogue of Microorganisms (GCM) 10K type strain sequencing project: providing services to taxonomists for standard genome sequencing and annotation.</title>
        <authorList>
            <consortium name="The Broad Institute Genomics Platform"/>
            <consortium name="The Broad Institute Genome Sequencing Center for Infectious Disease"/>
            <person name="Wu L."/>
            <person name="Ma J."/>
        </authorList>
    </citation>
    <scope>NUCLEOTIDE SEQUENCE [LARGE SCALE GENOMIC DNA]</scope>
    <source>
        <strain evidence="2">CCUG 62414</strain>
    </source>
</reference>
<keyword evidence="2" id="KW-1185">Reference proteome</keyword>
<sequence length="362" mass="42590">MKKILLPLLIIGFILVSCKNNSLSDSYWLAVKSFPIPPETGNSVYDGMTIHFTNDQLFFGDVYDKRSGNYNLRINDKKIFLNDTLWAVNFAEYQDSLILDVRENARVKFIKLDKKYSIEEKPEMWKHKNWILSYNDYQRELYLTDSLFFDEPDSKLCIQKDLQDNQFISTIDKWKTVNINGNQLFIKTFHQMDNEFYRIKNYVGDSIIELQSLQFPNVKTDLRKRQNISESKRQEIISQIQNHVWKMDRILSLDTLGQGSRDWDSSLIKLESLKDKKLSFKFSKDSTYNIYESDISVRNGNWKVSQTGNEIILNNGINPSDYVDLINVNADSLVIGSLRRFEPKEDNYGMDVEMYFKIKLTK</sequence>
<comment type="caution">
    <text evidence="1">The sequence shown here is derived from an EMBL/GenBank/DDBJ whole genome shotgun (WGS) entry which is preliminary data.</text>
</comment>
<evidence type="ECO:0000313" key="2">
    <source>
        <dbReference type="Proteomes" id="UP001597061"/>
    </source>
</evidence>